<feature type="compositionally biased region" description="Basic and acidic residues" evidence="1">
    <location>
        <begin position="123"/>
        <end position="139"/>
    </location>
</feature>
<feature type="region of interest" description="Disordered" evidence="1">
    <location>
        <begin position="111"/>
        <end position="160"/>
    </location>
</feature>
<evidence type="ECO:0000256" key="1">
    <source>
        <dbReference type="SAM" id="MobiDB-lite"/>
    </source>
</evidence>
<organism evidence="2 3">
    <name type="scientific">Araneus ventricosus</name>
    <name type="common">Orbweaver spider</name>
    <name type="synonym">Epeira ventricosa</name>
    <dbReference type="NCBI Taxonomy" id="182803"/>
    <lineage>
        <taxon>Eukaryota</taxon>
        <taxon>Metazoa</taxon>
        <taxon>Ecdysozoa</taxon>
        <taxon>Arthropoda</taxon>
        <taxon>Chelicerata</taxon>
        <taxon>Arachnida</taxon>
        <taxon>Araneae</taxon>
        <taxon>Araneomorphae</taxon>
        <taxon>Entelegynae</taxon>
        <taxon>Araneoidea</taxon>
        <taxon>Araneidae</taxon>
        <taxon>Araneus</taxon>
    </lineage>
</organism>
<gene>
    <name evidence="2" type="ORF">AVEN_180355_1</name>
</gene>
<comment type="caution">
    <text evidence="2">The sequence shown here is derived from an EMBL/GenBank/DDBJ whole genome shotgun (WGS) entry which is preliminary data.</text>
</comment>
<accession>A0A4Y2CJW0</accession>
<keyword evidence="3" id="KW-1185">Reference proteome</keyword>
<evidence type="ECO:0000313" key="3">
    <source>
        <dbReference type="Proteomes" id="UP000499080"/>
    </source>
</evidence>
<dbReference type="AlphaFoldDB" id="A0A4Y2CJW0"/>
<feature type="region of interest" description="Disordered" evidence="1">
    <location>
        <begin position="1"/>
        <end position="92"/>
    </location>
</feature>
<feature type="non-terminal residue" evidence="2">
    <location>
        <position position="271"/>
    </location>
</feature>
<name>A0A4Y2CJW0_ARAVE</name>
<dbReference type="Proteomes" id="UP000499080">
    <property type="component" value="Unassembled WGS sequence"/>
</dbReference>
<sequence length="271" mass="29131">MADVPGDEIKSSLSIASHGGESHKDTNAKSESIGEIESSEQQNRETTVENKETEIEPSGVGKSGGMGDTSKCKHAEKPADGREAEIAVEKSGTKPADVAFECDLEASAGECTLPKSDPAVPDNKSKCVDTETGHDKEGALKNYPKTRGGKAKGSPKRVSALSPTSYGYGKDTGCFCKISPKRIYALFKTRSPKCKASPNRNAAAFSPIGDGKHFEVVYLGRYFPGEHERVERIDYTNMAEEKIIPTFLGSRPCYDVMPTSGKVVVFSVELL</sequence>
<reference evidence="2 3" key="1">
    <citation type="journal article" date="2019" name="Sci. Rep.">
        <title>Orb-weaving spider Araneus ventricosus genome elucidates the spidroin gene catalogue.</title>
        <authorList>
            <person name="Kono N."/>
            <person name="Nakamura H."/>
            <person name="Ohtoshi R."/>
            <person name="Moran D.A.P."/>
            <person name="Shinohara A."/>
            <person name="Yoshida Y."/>
            <person name="Fujiwara M."/>
            <person name="Mori M."/>
            <person name="Tomita M."/>
            <person name="Arakawa K."/>
        </authorList>
    </citation>
    <scope>NUCLEOTIDE SEQUENCE [LARGE SCALE GENOMIC DNA]</scope>
</reference>
<feature type="compositionally biased region" description="Basic and acidic residues" evidence="1">
    <location>
        <begin position="42"/>
        <end position="54"/>
    </location>
</feature>
<evidence type="ECO:0000313" key="2">
    <source>
        <dbReference type="EMBL" id="GBM04660.1"/>
    </source>
</evidence>
<proteinExistence type="predicted"/>
<feature type="compositionally biased region" description="Low complexity" evidence="1">
    <location>
        <begin position="30"/>
        <end position="40"/>
    </location>
</feature>
<dbReference type="EMBL" id="BGPR01086768">
    <property type="protein sequence ID" value="GBM04660.1"/>
    <property type="molecule type" value="Genomic_DNA"/>
</dbReference>
<protein>
    <submittedName>
        <fullName evidence="2">Uncharacterized protein</fullName>
    </submittedName>
</protein>
<feature type="compositionally biased region" description="Basic and acidic residues" evidence="1">
    <location>
        <begin position="70"/>
        <end position="92"/>
    </location>
</feature>